<name>A0A0M6YCY0_9HYPH</name>
<feature type="domain" description="IclR-ED" evidence="5">
    <location>
        <begin position="83"/>
        <end position="261"/>
    </location>
</feature>
<evidence type="ECO:0000313" key="6">
    <source>
        <dbReference type="EMBL" id="CTQ46670.1"/>
    </source>
</evidence>
<evidence type="ECO:0000256" key="1">
    <source>
        <dbReference type="ARBA" id="ARBA00023015"/>
    </source>
</evidence>
<dbReference type="InterPro" id="IPR036390">
    <property type="entry name" value="WH_DNA-bd_sf"/>
</dbReference>
<reference evidence="7" key="1">
    <citation type="submission" date="2015-07" db="EMBL/GenBank/DDBJ databases">
        <authorList>
            <person name="Rodrigo-Torres Lidia"/>
            <person name="Arahal R.David."/>
        </authorList>
    </citation>
    <scope>NUCLEOTIDE SEQUENCE [LARGE SCALE GENOMIC DNA]</scope>
    <source>
        <strain evidence="7">CECT 4801</strain>
    </source>
</reference>
<evidence type="ECO:0000256" key="2">
    <source>
        <dbReference type="ARBA" id="ARBA00023125"/>
    </source>
</evidence>
<dbReference type="InterPro" id="IPR036388">
    <property type="entry name" value="WH-like_DNA-bd_sf"/>
</dbReference>
<feature type="domain" description="HTH iclR-type" evidence="4">
    <location>
        <begin position="20"/>
        <end position="82"/>
    </location>
</feature>
<dbReference type="AlphaFoldDB" id="A0A0M6YCY0"/>
<evidence type="ECO:0000259" key="4">
    <source>
        <dbReference type="PROSITE" id="PS51077"/>
    </source>
</evidence>
<sequence>MSEDADGEMTGQSPKRSGNIQSVSIATRFLNILANGSEAMALGVIAKQAGTGSPTAHRYLQSLVKEGLVMQDPQTGHYDLGPTALSIGIGALKRVNPVEIAARHTKQLASGYAASAGIAIWTERGPTVVRWYRSALFSISSVGLGDVLPVDNSACGLVFQAFLPESQINVARKLQPPHFRGKPPSRKILETVRTECWAELTDHLLPGITGQAVPVFDAQQEIACVMTTVTNLGLMHKPEDRKALFDCARQAARETGGLDAFTGL</sequence>
<accession>A0A0M6YCY0</accession>
<dbReference type="InterPro" id="IPR014757">
    <property type="entry name" value="Tscrpt_reg_IclR_C"/>
</dbReference>
<dbReference type="PROSITE" id="PS51077">
    <property type="entry name" value="HTH_ICLR"/>
    <property type="match status" value="1"/>
</dbReference>
<dbReference type="Proteomes" id="UP000048926">
    <property type="component" value="Unassembled WGS sequence"/>
</dbReference>
<keyword evidence="3" id="KW-0804">Transcription</keyword>
<dbReference type="InterPro" id="IPR029016">
    <property type="entry name" value="GAF-like_dom_sf"/>
</dbReference>
<organism evidence="6 7">
    <name type="scientific">Roseibium aggregatum</name>
    <dbReference type="NCBI Taxonomy" id="187304"/>
    <lineage>
        <taxon>Bacteria</taxon>
        <taxon>Pseudomonadati</taxon>
        <taxon>Pseudomonadota</taxon>
        <taxon>Alphaproteobacteria</taxon>
        <taxon>Hyphomicrobiales</taxon>
        <taxon>Stappiaceae</taxon>
        <taxon>Roseibium</taxon>
    </lineage>
</organism>
<dbReference type="InterPro" id="IPR005471">
    <property type="entry name" value="Tscrpt_reg_IclR_N"/>
</dbReference>
<dbReference type="SUPFAM" id="SSF55781">
    <property type="entry name" value="GAF domain-like"/>
    <property type="match status" value="1"/>
</dbReference>
<evidence type="ECO:0000259" key="5">
    <source>
        <dbReference type="PROSITE" id="PS51078"/>
    </source>
</evidence>
<dbReference type="InterPro" id="IPR050707">
    <property type="entry name" value="HTH_MetabolicPath_Reg"/>
</dbReference>
<dbReference type="PANTHER" id="PTHR30136">
    <property type="entry name" value="HELIX-TURN-HELIX TRANSCRIPTIONAL REGULATOR, ICLR FAMILY"/>
    <property type="match status" value="1"/>
</dbReference>
<dbReference type="SMART" id="SM00346">
    <property type="entry name" value="HTH_ICLR"/>
    <property type="match status" value="1"/>
</dbReference>
<dbReference type="SUPFAM" id="SSF46785">
    <property type="entry name" value="Winged helix' DNA-binding domain"/>
    <property type="match status" value="1"/>
</dbReference>
<evidence type="ECO:0000256" key="3">
    <source>
        <dbReference type="ARBA" id="ARBA00023163"/>
    </source>
</evidence>
<dbReference type="PANTHER" id="PTHR30136:SF8">
    <property type="entry name" value="TRANSCRIPTIONAL REGULATORY PROTEIN"/>
    <property type="match status" value="1"/>
</dbReference>
<dbReference type="EMBL" id="CXST01000004">
    <property type="protein sequence ID" value="CTQ46670.1"/>
    <property type="molecule type" value="Genomic_DNA"/>
</dbReference>
<keyword evidence="2" id="KW-0238">DNA-binding</keyword>
<dbReference type="Gene3D" id="3.30.450.40">
    <property type="match status" value="1"/>
</dbReference>
<dbReference type="GO" id="GO:0003677">
    <property type="term" value="F:DNA binding"/>
    <property type="evidence" value="ECO:0007669"/>
    <property type="project" value="UniProtKB-KW"/>
</dbReference>
<dbReference type="FunFam" id="1.10.10.10:FF:000056">
    <property type="entry name" value="IclR family transcriptional regulator"/>
    <property type="match status" value="1"/>
</dbReference>
<keyword evidence="7" id="KW-1185">Reference proteome</keyword>
<gene>
    <name evidence="6" type="primary">gylR</name>
    <name evidence="6" type="ORF">LAL4801_05129</name>
</gene>
<dbReference type="RefSeq" id="WP_055660670.1">
    <property type="nucleotide sequence ID" value="NZ_CXST01000004.1"/>
</dbReference>
<protein>
    <submittedName>
        <fullName evidence="6">Glycerol operon regulatory protein</fullName>
    </submittedName>
</protein>
<dbReference type="Pfam" id="PF09339">
    <property type="entry name" value="HTH_IclR"/>
    <property type="match status" value="1"/>
</dbReference>
<dbReference type="Gene3D" id="1.10.10.10">
    <property type="entry name" value="Winged helix-like DNA-binding domain superfamily/Winged helix DNA-binding domain"/>
    <property type="match status" value="1"/>
</dbReference>
<evidence type="ECO:0000313" key="7">
    <source>
        <dbReference type="Proteomes" id="UP000048926"/>
    </source>
</evidence>
<dbReference type="GO" id="GO:0003700">
    <property type="term" value="F:DNA-binding transcription factor activity"/>
    <property type="evidence" value="ECO:0007669"/>
    <property type="project" value="TreeGrafter"/>
</dbReference>
<dbReference type="OrthoDB" id="9807558at2"/>
<keyword evidence="1" id="KW-0805">Transcription regulation</keyword>
<dbReference type="GO" id="GO:0045892">
    <property type="term" value="P:negative regulation of DNA-templated transcription"/>
    <property type="evidence" value="ECO:0007669"/>
    <property type="project" value="TreeGrafter"/>
</dbReference>
<dbReference type="PROSITE" id="PS51078">
    <property type="entry name" value="ICLR_ED"/>
    <property type="match status" value="1"/>
</dbReference>
<proteinExistence type="predicted"/>